<keyword evidence="7" id="KW-0456">Lyase</keyword>
<comment type="cofactor">
    <cofactor evidence="1">
        <name>thiamine diphosphate</name>
        <dbReference type="ChEBI" id="CHEBI:58937"/>
    </cofactor>
</comment>
<gene>
    <name evidence="9" type="ORF">CKQ53_08735</name>
</gene>
<sequence length="149" mass="16445">MLFSLAGYLYLTGSPQRRHPLFIGDGAFQISCHELATLMRLGLAPVIFLLNNNGDTIERYILGENSFYNTIPSMRYTELLHAMGGGEDVVGTVVENGAQLDAALELAEHAKSLTLIEVRLTEMDGSQALKRLCSNCNRFNFGVTPPRRP</sequence>
<dbReference type="GO" id="GO:0046872">
    <property type="term" value="F:metal ion binding"/>
    <property type="evidence" value="ECO:0007669"/>
    <property type="project" value="UniProtKB-KW"/>
</dbReference>
<evidence type="ECO:0000259" key="8">
    <source>
        <dbReference type="Pfam" id="PF02775"/>
    </source>
</evidence>
<evidence type="ECO:0000256" key="4">
    <source>
        <dbReference type="ARBA" id="ARBA00022793"/>
    </source>
</evidence>
<accession>A0AAD0SFU2</accession>
<protein>
    <recommendedName>
        <fullName evidence="8">Thiamine pyrophosphate enzyme TPP-binding domain-containing protein</fullName>
    </recommendedName>
</protein>
<dbReference type="Gene3D" id="3.40.50.970">
    <property type="match status" value="1"/>
</dbReference>
<evidence type="ECO:0000256" key="3">
    <source>
        <dbReference type="ARBA" id="ARBA00022723"/>
    </source>
</evidence>
<dbReference type="EMBL" id="CP023009">
    <property type="protein sequence ID" value="AXW87059.1"/>
    <property type="molecule type" value="Genomic_DNA"/>
</dbReference>
<dbReference type="GO" id="GO:0030976">
    <property type="term" value="F:thiamine pyrophosphate binding"/>
    <property type="evidence" value="ECO:0007669"/>
    <property type="project" value="InterPro"/>
</dbReference>
<keyword evidence="10" id="KW-1185">Reference proteome</keyword>
<evidence type="ECO:0000256" key="5">
    <source>
        <dbReference type="ARBA" id="ARBA00022842"/>
    </source>
</evidence>
<dbReference type="Proteomes" id="UP000263881">
    <property type="component" value="Chromosome"/>
</dbReference>
<feature type="domain" description="Thiamine pyrophosphate enzyme TPP-binding" evidence="8">
    <location>
        <begin position="14"/>
        <end position="118"/>
    </location>
</feature>
<keyword evidence="5" id="KW-0460">Magnesium</keyword>
<dbReference type="InterPro" id="IPR011766">
    <property type="entry name" value="TPP_enzyme_TPP-bd"/>
</dbReference>
<dbReference type="GO" id="GO:0005829">
    <property type="term" value="C:cytosol"/>
    <property type="evidence" value="ECO:0007669"/>
    <property type="project" value="TreeGrafter"/>
</dbReference>
<dbReference type="PANTHER" id="PTHR43452">
    <property type="entry name" value="PYRUVATE DECARBOXYLASE"/>
    <property type="match status" value="1"/>
</dbReference>
<evidence type="ECO:0000256" key="6">
    <source>
        <dbReference type="ARBA" id="ARBA00023052"/>
    </source>
</evidence>
<dbReference type="KEGG" id="lbq:CKQ53_08735"/>
<dbReference type="SUPFAM" id="SSF52518">
    <property type="entry name" value="Thiamin diphosphate-binding fold (THDP-binding)"/>
    <property type="match status" value="1"/>
</dbReference>
<dbReference type="PANTHER" id="PTHR43452:SF30">
    <property type="entry name" value="PYRUVATE DECARBOXYLASE ISOZYME 1-RELATED"/>
    <property type="match status" value="1"/>
</dbReference>
<evidence type="ECO:0000256" key="7">
    <source>
        <dbReference type="ARBA" id="ARBA00023239"/>
    </source>
</evidence>
<dbReference type="InterPro" id="IPR029061">
    <property type="entry name" value="THDP-binding"/>
</dbReference>
<reference evidence="9 10" key="1">
    <citation type="submission" date="2017-08" db="EMBL/GenBank/DDBJ databases">
        <title>Comparative genomics of bacteria isolated from necrotic lesions of AOD affected trees.</title>
        <authorList>
            <person name="Doonan J."/>
            <person name="Denman S."/>
            <person name="McDonald J.E."/>
        </authorList>
    </citation>
    <scope>NUCLEOTIDE SEQUENCE [LARGE SCALE GENOMIC DNA]</scope>
    <source>
        <strain evidence="9 10">477</strain>
    </source>
</reference>
<keyword evidence="4" id="KW-0210">Decarboxylase</keyword>
<dbReference type="Pfam" id="PF02775">
    <property type="entry name" value="TPP_enzyme_C"/>
    <property type="match status" value="1"/>
</dbReference>
<evidence type="ECO:0000256" key="1">
    <source>
        <dbReference type="ARBA" id="ARBA00001964"/>
    </source>
</evidence>
<comment type="similarity">
    <text evidence="2">Belongs to the TPP enzyme family.</text>
</comment>
<evidence type="ECO:0000313" key="9">
    <source>
        <dbReference type="EMBL" id="AXW87059.1"/>
    </source>
</evidence>
<name>A0AAD0SFU2_9GAMM</name>
<evidence type="ECO:0000256" key="2">
    <source>
        <dbReference type="ARBA" id="ARBA00007812"/>
    </source>
</evidence>
<dbReference type="GO" id="GO:0004737">
    <property type="term" value="F:pyruvate decarboxylase activity"/>
    <property type="evidence" value="ECO:0007669"/>
    <property type="project" value="TreeGrafter"/>
</dbReference>
<evidence type="ECO:0000313" key="10">
    <source>
        <dbReference type="Proteomes" id="UP000263881"/>
    </source>
</evidence>
<keyword evidence="3" id="KW-0479">Metal-binding</keyword>
<dbReference type="InterPro" id="IPR012110">
    <property type="entry name" value="PDC/IPDC-like"/>
</dbReference>
<dbReference type="GO" id="GO:0000949">
    <property type="term" value="P:aromatic amino acid family catabolic process to alcohol via Ehrlich pathway"/>
    <property type="evidence" value="ECO:0007669"/>
    <property type="project" value="TreeGrafter"/>
</dbReference>
<organism evidence="9 10">
    <name type="scientific">Lonsdalea britannica</name>
    <dbReference type="NCBI Taxonomy" id="1082704"/>
    <lineage>
        <taxon>Bacteria</taxon>
        <taxon>Pseudomonadati</taxon>
        <taxon>Pseudomonadota</taxon>
        <taxon>Gammaproteobacteria</taxon>
        <taxon>Enterobacterales</taxon>
        <taxon>Pectobacteriaceae</taxon>
        <taxon>Lonsdalea</taxon>
    </lineage>
</organism>
<dbReference type="AlphaFoldDB" id="A0AAD0SFU2"/>
<proteinExistence type="inferred from homology"/>
<keyword evidence="6" id="KW-0786">Thiamine pyrophosphate</keyword>